<gene>
    <name evidence="2" type="ORF">MGWOODY_Smn3649</name>
</gene>
<feature type="region of interest" description="Disordered" evidence="1">
    <location>
        <begin position="64"/>
        <end position="83"/>
    </location>
</feature>
<sequence length="83" mass="9167">MRTFATLALTCVMLSSVPALAKGEEPANPDKKICRRDQATGSRVRSKPQCHTAAEWKAIEDANRDSSRWYADRRGGSASSDRQ</sequence>
<dbReference type="AlphaFoldDB" id="A0A160TJ88"/>
<reference evidence="2" key="1">
    <citation type="submission" date="2015-10" db="EMBL/GenBank/DDBJ databases">
        <authorList>
            <person name="Gilbert D.G."/>
        </authorList>
    </citation>
    <scope>NUCLEOTIDE SEQUENCE</scope>
</reference>
<evidence type="ECO:0000256" key="1">
    <source>
        <dbReference type="SAM" id="MobiDB-lite"/>
    </source>
</evidence>
<evidence type="ECO:0000313" key="2">
    <source>
        <dbReference type="EMBL" id="CUS43289.1"/>
    </source>
</evidence>
<dbReference type="EMBL" id="CZQE01000029">
    <property type="protein sequence ID" value="CUS43289.1"/>
    <property type="molecule type" value="Genomic_DNA"/>
</dbReference>
<accession>A0A160TJ88</accession>
<feature type="compositionally biased region" description="Basic and acidic residues" evidence="1">
    <location>
        <begin position="22"/>
        <end position="38"/>
    </location>
</feature>
<feature type="region of interest" description="Disordered" evidence="1">
    <location>
        <begin position="22"/>
        <end position="58"/>
    </location>
</feature>
<organism evidence="2">
    <name type="scientific">hydrothermal vent metagenome</name>
    <dbReference type="NCBI Taxonomy" id="652676"/>
    <lineage>
        <taxon>unclassified sequences</taxon>
        <taxon>metagenomes</taxon>
        <taxon>ecological metagenomes</taxon>
    </lineage>
</organism>
<proteinExistence type="predicted"/>
<name>A0A160TJ88_9ZZZZ</name>
<protein>
    <submittedName>
        <fullName evidence="2">Uncharacterized protein</fullName>
    </submittedName>
</protein>